<comment type="caution">
    <text evidence="3">The sequence shown here is derived from an EMBL/GenBank/DDBJ whole genome shotgun (WGS) entry which is preliminary data.</text>
</comment>
<feature type="domain" description="DUF418" evidence="2">
    <location>
        <begin position="333"/>
        <end position="493"/>
    </location>
</feature>
<keyword evidence="1" id="KW-1133">Transmembrane helix</keyword>
<dbReference type="Proteomes" id="UP001165423">
    <property type="component" value="Unassembled WGS sequence"/>
</dbReference>
<feature type="transmembrane region" description="Helical" evidence="1">
    <location>
        <begin position="64"/>
        <end position="84"/>
    </location>
</feature>
<proteinExistence type="predicted"/>
<dbReference type="InterPro" id="IPR052529">
    <property type="entry name" value="Bact_Transport_Assoc"/>
</dbReference>
<dbReference type="EMBL" id="JALGCL010000001">
    <property type="protein sequence ID" value="MCJ0825201.1"/>
    <property type="molecule type" value="Genomic_DNA"/>
</dbReference>
<evidence type="ECO:0000256" key="1">
    <source>
        <dbReference type="SAM" id="Phobius"/>
    </source>
</evidence>
<evidence type="ECO:0000259" key="2">
    <source>
        <dbReference type="Pfam" id="PF04235"/>
    </source>
</evidence>
<feature type="transmembrane region" description="Helical" evidence="1">
    <location>
        <begin position="382"/>
        <end position="409"/>
    </location>
</feature>
<feature type="transmembrane region" description="Helical" evidence="1">
    <location>
        <begin position="165"/>
        <end position="186"/>
    </location>
</feature>
<protein>
    <submittedName>
        <fullName evidence="3">DUF418 domain-containing protein</fullName>
    </submittedName>
</protein>
<feature type="transmembrane region" description="Helical" evidence="1">
    <location>
        <begin position="90"/>
        <end position="108"/>
    </location>
</feature>
<keyword evidence="4" id="KW-1185">Reference proteome</keyword>
<organism evidence="3 4">
    <name type="scientific">Cognatiluteimonas sedimenti</name>
    <dbReference type="NCBI Taxonomy" id="2927791"/>
    <lineage>
        <taxon>Bacteria</taxon>
        <taxon>Pseudomonadati</taxon>
        <taxon>Pseudomonadota</taxon>
        <taxon>Gammaproteobacteria</taxon>
        <taxon>Lysobacterales</taxon>
        <taxon>Lysobacteraceae</taxon>
        <taxon>Cognatiluteimonas</taxon>
    </lineage>
</organism>
<name>A0ABT0A2L7_9GAMM</name>
<feature type="transmembrane region" description="Helical" evidence="1">
    <location>
        <begin position="33"/>
        <end position="52"/>
    </location>
</feature>
<reference evidence="3 4" key="1">
    <citation type="submission" date="2022-03" db="EMBL/GenBank/DDBJ databases">
        <title>Luteimonas soily sp. nov., a novel bacterium isolated from the soil.</title>
        <authorList>
            <person name="Zhang X."/>
        </authorList>
    </citation>
    <scope>NUCLEOTIDE SEQUENCE [LARGE SCALE GENOMIC DNA]</scope>
    <source>
        <strain evidence="3 4">50</strain>
    </source>
</reference>
<dbReference type="Pfam" id="PF04235">
    <property type="entry name" value="DUF418"/>
    <property type="match status" value="1"/>
</dbReference>
<dbReference type="PANTHER" id="PTHR30590">
    <property type="entry name" value="INNER MEMBRANE PROTEIN"/>
    <property type="match status" value="1"/>
</dbReference>
<gene>
    <name evidence="3" type="ORF">MQC88_04390</name>
</gene>
<accession>A0ABT0A2L7</accession>
<feature type="transmembrane region" description="Helical" evidence="1">
    <location>
        <begin position="351"/>
        <end position="370"/>
    </location>
</feature>
<feature type="transmembrane region" description="Helical" evidence="1">
    <location>
        <begin position="316"/>
        <end position="339"/>
    </location>
</feature>
<dbReference type="RefSeq" id="WP_243319391.1">
    <property type="nucleotide sequence ID" value="NZ_JALGCL010000001.1"/>
</dbReference>
<feature type="transmembrane region" description="Helical" evidence="1">
    <location>
        <begin position="430"/>
        <end position="451"/>
    </location>
</feature>
<feature type="transmembrane region" description="Helical" evidence="1">
    <location>
        <begin position="457"/>
        <end position="476"/>
    </location>
</feature>
<dbReference type="PANTHER" id="PTHR30590:SF2">
    <property type="entry name" value="INNER MEMBRANE PROTEIN"/>
    <property type="match status" value="1"/>
</dbReference>
<evidence type="ECO:0000313" key="3">
    <source>
        <dbReference type="EMBL" id="MCJ0825201.1"/>
    </source>
</evidence>
<feature type="transmembrane region" description="Helical" evidence="1">
    <location>
        <begin position="143"/>
        <end position="160"/>
    </location>
</feature>
<feature type="transmembrane region" description="Helical" evidence="1">
    <location>
        <begin position="224"/>
        <end position="244"/>
    </location>
</feature>
<feature type="transmembrane region" description="Helical" evidence="1">
    <location>
        <begin position="192"/>
        <end position="212"/>
    </location>
</feature>
<sequence>MQAAAQGFEEQAASQAGTPPGARLAPVAAGERIVALDVVRGFALLGIFLMNVEFFNRPIADLDAGLPLAVAPGLDYWAGWFVHVFVRGKFWTMFSLLFGMGFAVMLTRAERAGAAFTAPYLRRTLALGVIGALHFVFLWAGDILFSYALGALLLMVVFNARPQVLLSLAAACAVLATGSALGSKLVHAPMPWQLFVAIGGPLLMLGTVAAVLRRWPLAGMRNAGLALYLLPFLAMATAGAVMVMHPPQARLQAAEQASVTPAHRAELAKAEQERRENLRRHAARVAEETRVMRDGSYGEAVALRARGFGGQAAQDAAFAVIVIGMFLLGAWFVRSGVMLDPAAHLPLFRRLAWIGIPLGVGASLVAAAIATHHVRGQNDGAFQLATGLAMLGNLPASLGYIAAVVLAFHGRCRRIVAMLAPAGRMALTNYLLQSLVGTLFFYGYGLGHWGMGRAGQLLFVCIVFAVQVLLSHWWLLRYRYGPMEWLWRGFTYLRWPPLRQPAAA</sequence>
<evidence type="ECO:0000313" key="4">
    <source>
        <dbReference type="Proteomes" id="UP001165423"/>
    </source>
</evidence>
<keyword evidence="1" id="KW-0472">Membrane</keyword>
<dbReference type="InterPro" id="IPR007349">
    <property type="entry name" value="DUF418"/>
</dbReference>
<keyword evidence="1" id="KW-0812">Transmembrane</keyword>